<name>A0ABP9PSX4_9PSEU</name>
<evidence type="ECO:0000313" key="3">
    <source>
        <dbReference type="Proteomes" id="UP001428817"/>
    </source>
</evidence>
<protein>
    <submittedName>
        <fullName evidence="2">Uncharacterized protein</fullName>
    </submittedName>
</protein>
<evidence type="ECO:0000313" key="2">
    <source>
        <dbReference type="EMBL" id="GAA5151493.1"/>
    </source>
</evidence>
<evidence type="ECO:0000256" key="1">
    <source>
        <dbReference type="SAM" id="MobiDB-lite"/>
    </source>
</evidence>
<proteinExistence type="predicted"/>
<comment type="caution">
    <text evidence="2">The sequence shown here is derived from an EMBL/GenBank/DDBJ whole genome shotgun (WGS) entry which is preliminary data.</text>
</comment>
<feature type="compositionally biased region" description="Acidic residues" evidence="1">
    <location>
        <begin position="21"/>
        <end position="48"/>
    </location>
</feature>
<gene>
    <name evidence="2" type="ORF">GCM10023321_18650</name>
</gene>
<reference evidence="3" key="1">
    <citation type="journal article" date="2019" name="Int. J. Syst. Evol. Microbiol.">
        <title>The Global Catalogue of Microorganisms (GCM) 10K type strain sequencing project: providing services to taxonomists for standard genome sequencing and annotation.</title>
        <authorList>
            <consortium name="The Broad Institute Genomics Platform"/>
            <consortium name="The Broad Institute Genome Sequencing Center for Infectious Disease"/>
            <person name="Wu L."/>
            <person name="Ma J."/>
        </authorList>
    </citation>
    <scope>NUCLEOTIDE SEQUENCE [LARGE SCALE GENOMIC DNA]</scope>
    <source>
        <strain evidence="3">JCM 18303</strain>
    </source>
</reference>
<dbReference type="EMBL" id="BAABJP010000007">
    <property type="protein sequence ID" value="GAA5151493.1"/>
    <property type="molecule type" value="Genomic_DNA"/>
</dbReference>
<feature type="region of interest" description="Disordered" evidence="1">
    <location>
        <begin position="1"/>
        <end position="48"/>
    </location>
</feature>
<dbReference type="Proteomes" id="UP001428817">
    <property type="component" value="Unassembled WGS sequence"/>
</dbReference>
<accession>A0ABP9PSX4</accession>
<feature type="compositionally biased region" description="Basic and acidic residues" evidence="1">
    <location>
        <begin position="1"/>
        <end position="11"/>
    </location>
</feature>
<keyword evidence="3" id="KW-1185">Reference proteome</keyword>
<dbReference type="RefSeq" id="WP_185066673.1">
    <property type="nucleotide sequence ID" value="NZ_BAABJP010000007.1"/>
</dbReference>
<sequence length="48" mass="5589">MADERQARKLESGALKRWADMSEEEIEDDAQELLEDDEDDEDDEQSDS</sequence>
<organism evidence="2 3">
    <name type="scientific">Pseudonocardia eucalypti</name>
    <dbReference type="NCBI Taxonomy" id="648755"/>
    <lineage>
        <taxon>Bacteria</taxon>
        <taxon>Bacillati</taxon>
        <taxon>Actinomycetota</taxon>
        <taxon>Actinomycetes</taxon>
        <taxon>Pseudonocardiales</taxon>
        <taxon>Pseudonocardiaceae</taxon>
        <taxon>Pseudonocardia</taxon>
    </lineage>
</organism>